<dbReference type="OrthoDB" id="2150324at2759"/>
<evidence type="ECO:0000256" key="2">
    <source>
        <dbReference type="ARBA" id="ARBA00007779"/>
    </source>
</evidence>
<evidence type="ECO:0000256" key="8">
    <source>
        <dbReference type="SAM" id="Phobius"/>
    </source>
</evidence>
<keyword evidence="13" id="KW-1185">Reference proteome</keyword>
<feature type="region of interest" description="Disordered" evidence="7">
    <location>
        <begin position="759"/>
        <end position="783"/>
    </location>
</feature>
<evidence type="ECO:0008006" key="14">
    <source>
        <dbReference type="Google" id="ProtNLM"/>
    </source>
</evidence>
<evidence type="ECO:0000313" key="12">
    <source>
        <dbReference type="EMBL" id="KAF5354854.1"/>
    </source>
</evidence>
<feature type="transmembrane region" description="Helical" evidence="8">
    <location>
        <begin position="667"/>
        <end position="685"/>
    </location>
</feature>
<dbReference type="InterPro" id="IPR032880">
    <property type="entry name" value="CSC1/OSCA1-like_N"/>
</dbReference>
<feature type="transmembrane region" description="Helical" evidence="8">
    <location>
        <begin position="418"/>
        <end position="443"/>
    </location>
</feature>
<evidence type="ECO:0000256" key="1">
    <source>
        <dbReference type="ARBA" id="ARBA00004141"/>
    </source>
</evidence>
<proteinExistence type="inferred from homology"/>
<gene>
    <name evidence="12" type="ORF">D9756_005449</name>
</gene>
<accession>A0A8H5FZM7</accession>
<dbReference type="InterPro" id="IPR027815">
    <property type="entry name" value="CSC1/OSCA1-like_cyt"/>
</dbReference>
<feature type="transmembrane region" description="Helical" evidence="8">
    <location>
        <begin position="637"/>
        <end position="661"/>
    </location>
</feature>
<name>A0A8H5FZM7_9AGAR</name>
<comment type="subcellular location">
    <subcellularLocation>
        <location evidence="1">Membrane</location>
        <topology evidence="1">Multi-pass membrane protein</topology>
    </subcellularLocation>
</comment>
<dbReference type="GO" id="GO:0005227">
    <property type="term" value="F:calcium-activated cation channel activity"/>
    <property type="evidence" value="ECO:0007669"/>
    <property type="project" value="InterPro"/>
</dbReference>
<dbReference type="InterPro" id="IPR003864">
    <property type="entry name" value="CSC1/OSCA1-like_7TM"/>
</dbReference>
<feature type="transmembrane region" description="Helical" evidence="8">
    <location>
        <begin position="372"/>
        <end position="398"/>
    </location>
</feature>
<evidence type="ECO:0000256" key="6">
    <source>
        <dbReference type="ARBA" id="ARBA00023136"/>
    </source>
</evidence>
<reference evidence="12 13" key="1">
    <citation type="journal article" date="2020" name="ISME J.">
        <title>Uncovering the hidden diversity of litter-decomposition mechanisms in mushroom-forming fungi.</title>
        <authorList>
            <person name="Floudas D."/>
            <person name="Bentzer J."/>
            <person name="Ahren D."/>
            <person name="Johansson T."/>
            <person name="Persson P."/>
            <person name="Tunlid A."/>
        </authorList>
    </citation>
    <scope>NUCLEOTIDE SEQUENCE [LARGE SCALE GENOMIC DNA]</scope>
    <source>
        <strain evidence="12 13">CBS 146.42</strain>
    </source>
</reference>
<keyword evidence="5 8" id="KW-1133">Transmembrane helix</keyword>
<feature type="transmembrane region" description="Helical" evidence="8">
    <location>
        <begin position="601"/>
        <end position="625"/>
    </location>
</feature>
<protein>
    <recommendedName>
        <fullName evidence="14">DUF221-domain-containing protein</fullName>
    </recommendedName>
</protein>
<feature type="domain" description="CSC1/OSCA1-like 7TM region" evidence="9">
    <location>
        <begin position="370"/>
        <end position="656"/>
    </location>
</feature>
<dbReference type="InterPro" id="IPR045122">
    <property type="entry name" value="Csc1-like"/>
</dbReference>
<keyword evidence="6 8" id="KW-0472">Membrane</keyword>
<dbReference type="GO" id="GO:0005886">
    <property type="term" value="C:plasma membrane"/>
    <property type="evidence" value="ECO:0007669"/>
    <property type="project" value="TreeGrafter"/>
</dbReference>
<dbReference type="Pfam" id="PF14703">
    <property type="entry name" value="PHM7_cyt"/>
    <property type="match status" value="1"/>
</dbReference>
<dbReference type="EMBL" id="JAACJO010000008">
    <property type="protein sequence ID" value="KAF5354854.1"/>
    <property type="molecule type" value="Genomic_DNA"/>
</dbReference>
<feature type="domain" description="CSC1/OSCA1-like N-terminal transmembrane" evidence="10">
    <location>
        <begin position="25"/>
        <end position="174"/>
    </location>
</feature>
<sequence>MPTFIDTDGVREVFNAGRKLEPAAVGVQWGIMIALSLVTVFAFSVLCPSNKIVYQPKVKYHVGDKTPPQISSNFFGWIPPLTRTKDTELVHKIGVDALVFLHFVRLLRLLFLLIAIASCAVLVPIDYIYNIKNKPLDMNVLSAMSIRDVEGSMLYSHVGLMYFITFTVMLLVNRKWQKVLELRELWFRSEEYLHSLYARTICITQVHPKYQSDQGIIDILNLVNMPYFPTGVHIGRDVGELPNLIQYHNDTVRQLERVLVQYLHKGKLGRKRPKIREGGWCGGEKKDAISFYTEKLRSIEAAIHQHRTRIDTCQPTNYGFASFSSVAHAHIVAQQLSNKRPRGVDIDLAPNPRDIIWSNISETRGTRVWKQILGFMWLGFICILSLVPLFFAATLANLDVITQTGYLPFLLKWSVSSPWTYTIASATLPPIAAGITTFFLPRIMRRLTKYMGAFTRSKLDRAVVARYFAFLVISQLVVFTLIGVVFNLVLDVVKAFQTPSAKLTTVFSKFDQLPKNVVRTYVNQAAYWLKWFPLRGLLTLVDLTQIPYLIWIPIKTHFFGRTPRDIREWTKPPTFEYAIYYSNLLFFAAVGLLFAPLAPLVALAGAIVFWATSWVFKYQLMYIFVTQVETGGRLWNVVVNRLLVSMIFMQLLMILTIGLRFNFALKQTLLSVPSVLLTLMFKIYINRTYLSRFRYFTPRPDDPTNKTSYSEHGDAMNNKLFRRFGHPAEHVELFTPMVHRNMMPLLREVYKGRVKNEQEEERPFIQHQASYESRSSPRSPSSFVLMNAPPSPSGFSMEQVLYDIPFRGINENDLEYDPLAYARDFDEINWEATTPPPVYEEHPRRPRAKLQRPSRQGSSNDIQQEQRHSRLVSNSSTQYRPPPGQGGYFPQYPPQRASYPMLSGHNHGQYPSQGSPSHEPRHYSSWSGGQPAYNQPNVYYEYGQFGQRN</sequence>
<evidence type="ECO:0000256" key="7">
    <source>
        <dbReference type="SAM" id="MobiDB-lite"/>
    </source>
</evidence>
<dbReference type="PANTHER" id="PTHR13018">
    <property type="entry name" value="PROBABLE MEMBRANE PROTEIN DUF221-RELATED"/>
    <property type="match status" value="1"/>
</dbReference>
<dbReference type="Proteomes" id="UP000559027">
    <property type="component" value="Unassembled WGS sequence"/>
</dbReference>
<feature type="transmembrane region" description="Helical" evidence="8">
    <location>
        <begin position="27"/>
        <end position="47"/>
    </location>
</feature>
<dbReference type="Pfam" id="PF13967">
    <property type="entry name" value="RSN1_TM"/>
    <property type="match status" value="1"/>
</dbReference>
<organism evidence="12 13">
    <name type="scientific">Leucocoprinus leucothites</name>
    <dbReference type="NCBI Taxonomy" id="201217"/>
    <lineage>
        <taxon>Eukaryota</taxon>
        <taxon>Fungi</taxon>
        <taxon>Dikarya</taxon>
        <taxon>Basidiomycota</taxon>
        <taxon>Agaricomycotina</taxon>
        <taxon>Agaricomycetes</taxon>
        <taxon>Agaricomycetidae</taxon>
        <taxon>Agaricales</taxon>
        <taxon>Agaricineae</taxon>
        <taxon>Agaricaceae</taxon>
        <taxon>Leucocoprinus</taxon>
    </lineage>
</organism>
<feature type="transmembrane region" description="Helical" evidence="8">
    <location>
        <begin position="464"/>
        <end position="490"/>
    </location>
</feature>
<feature type="compositionally biased region" description="Polar residues" evidence="7">
    <location>
        <begin position="853"/>
        <end position="863"/>
    </location>
</feature>
<comment type="similarity">
    <text evidence="2">Belongs to the CSC1 (TC 1.A.17) family.</text>
</comment>
<keyword evidence="3" id="KW-0813">Transport</keyword>
<dbReference type="PANTHER" id="PTHR13018:SF149">
    <property type="entry name" value="DOMAIN PROTEIN, PUTATIVE (AFU_ORTHOLOGUE AFUA_3G11660)-RELATED"/>
    <property type="match status" value="1"/>
</dbReference>
<feature type="domain" description="CSC1/OSCA1-like cytosolic" evidence="11">
    <location>
        <begin position="198"/>
        <end position="359"/>
    </location>
</feature>
<keyword evidence="4 8" id="KW-0812">Transmembrane</keyword>
<feature type="transmembrane region" description="Helical" evidence="8">
    <location>
        <begin position="575"/>
        <end position="595"/>
    </location>
</feature>
<feature type="compositionally biased region" description="Polar residues" evidence="7">
    <location>
        <begin position="924"/>
        <end position="936"/>
    </location>
</feature>
<evidence type="ECO:0000256" key="4">
    <source>
        <dbReference type="ARBA" id="ARBA00022692"/>
    </source>
</evidence>
<evidence type="ECO:0000259" key="10">
    <source>
        <dbReference type="Pfam" id="PF13967"/>
    </source>
</evidence>
<evidence type="ECO:0000256" key="3">
    <source>
        <dbReference type="ARBA" id="ARBA00022448"/>
    </source>
</evidence>
<feature type="transmembrane region" description="Helical" evidence="8">
    <location>
        <begin position="154"/>
        <end position="173"/>
    </location>
</feature>
<dbReference type="AlphaFoldDB" id="A0A8H5FZM7"/>
<feature type="transmembrane region" description="Helical" evidence="8">
    <location>
        <begin position="536"/>
        <end position="554"/>
    </location>
</feature>
<evidence type="ECO:0000259" key="11">
    <source>
        <dbReference type="Pfam" id="PF14703"/>
    </source>
</evidence>
<comment type="caution">
    <text evidence="12">The sequence shown here is derived from an EMBL/GenBank/DDBJ whole genome shotgun (WGS) entry which is preliminary data.</text>
</comment>
<evidence type="ECO:0000259" key="9">
    <source>
        <dbReference type="Pfam" id="PF02714"/>
    </source>
</evidence>
<feature type="region of interest" description="Disordered" evidence="7">
    <location>
        <begin position="833"/>
        <end position="936"/>
    </location>
</feature>
<feature type="compositionally biased region" description="Low complexity" evidence="7">
    <location>
        <begin position="773"/>
        <end position="782"/>
    </location>
</feature>
<evidence type="ECO:0000313" key="13">
    <source>
        <dbReference type="Proteomes" id="UP000559027"/>
    </source>
</evidence>
<feature type="transmembrane region" description="Helical" evidence="8">
    <location>
        <begin position="109"/>
        <end position="129"/>
    </location>
</feature>
<evidence type="ECO:0000256" key="5">
    <source>
        <dbReference type="ARBA" id="ARBA00022989"/>
    </source>
</evidence>
<dbReference type="Pfam" id="PF02714">
    <property type="entry name" value="RSN1_7TM"/>
    <property type="match status" value="1"/>
</dbReference>